<evidence type="ECO:0000313" key="3">
    <source>
        <dbReference type="EMBL" id="MCM8750468.1"/>
    </source>
</evidence>
<evidence type="ECO:0000313" key="4">
    <source>
        <dbReference type="Proteomes" id="UP001165306"/>
    </source>
</evidence>
<keyword evidence="4" id="KW-1185">Reference proteome</keyword>
<reference evidence="3" key="1">
    <citation type="submission" date="2022-06" db="EMBL/GenBank/DDBJ databases">
        <title>CFH 74404 Thermomicrobiaceae sp.</title>
        <authorList>
            <person name="Ming H."/>
            <person name="Li W.-J."/>
            <person name="Zhao Z."/>
        </authorList>
    </citation>
    <scope>NUCLEOTIDE SEQUENCE</scope>
    <source>
        <strain evidence="3">CFH 74404</strain>
    </source>
</reference>
<protein>
    <submittedName>
        <fullName evidence="3">Pilus assembly protein</fullName>
    </submittedName>
</protein>
<feature type="transmembrane region" description="Helical" evidence="1">
    <location>
        <begin position="12"/>
        <end position="35"/>
    </location>
</feature>
<dbReference type="Pfam" id="PF07811">
    <property type="entry name" value="TadE"/>
    <property type="match status" value="1"/>
</dbReference>
<sequence length="151" mass="16253">MKRVRRGQATVEFALGAMVFFMLVFGVIEAGRAVFVYGQLRNAAREGARYAAAHGCVGNPSVTPSNYSKYLTPYVRDLVQGIDPNALTLTATWSDSLGSGTVPNQAICPNMPNRPGVEVTVTATYTFQPAVGIVFDVSIPMSASSTMRIHY</sequence>
<keyword evidence="1" id="KW-1133">Transmembrane helix</keyword>
<evidence type="ECO:0000259" key="2">
    <source>
        <dbReference type="Pfam" id="PF07811"/>
    </source>
</evidence>
<feature type="domain" description="TadE-like" evidence="2">
    <location>
        <begin position="7"/>
        <end position="49"/>
    </location>
</feature>
<gene>
    <name evidence="3" type="ORF">NET02_15070</name>
</gene>
<dbReference type="EMBL" id="JAMSLR010000016">
    <property type="protein sequence ID" value="MCM8750468.1"/>
    <property type="molecule type" value="Genomic_DNA"/>
</dbReference>
<dbReference type="Proteomes" id="UP001165306">
    <property type="component" value="Unassembled WGS sequence"/>
</dbReference>
<organism evidence="3 4">
    <name type="scientific">Thermalbibacter longus</name>
    <dbReference type="NCBI Taxonomy" id="2951981"/>
    <lineage>
        <taxon>Bacteria</taxon>
        <taxon>Pseudomonadati</taxon>
        <taxon>Thermomicrobiota</taxon>
        <taxon>Thermomicrobia</taxon>
        <taxon>Thermomicrobiales</taxon>
        <taxon>Thermomicrobiaceae</taxon>
        <taxon>Thermalbibacter</taxon>
    </lineage>
</organism>
<evidence type="ECO:0000256" key="1">
    <source>
        <dbReference type="SAM" id="Phobius"/>
    </source>
</evidence>
<dbReference type="RefSeq" id="WP_284058256.1">
    <property type="nucleotide sequence ID" value="NZ_JAMSLR010000016.1"/>
</dbReference>
<proteinExistence type="predicted"/>
<accession>A0AA42BE67</accession>
<dbReference type="AlphaFoldDB" id="A0AA42BE67"/>
<name>A0AA42BE67_9BACT</name>
<comment type="caution">
    <text evidence="3">The sequence shown here is derived from an EMBL/GenBank/DDBJ whole genome shotgun (WGS) entry which is preliminary data.</text>
</comment>
<dbReference type="InterPro" id="IPR012495">
    <property type="entry name" value="TadE-like_dom"/>
</dbReference>
<keyword evidence="1" id="KW-0472">Membrane</keyword>
<keyword evidence="1" id="KW-0812">Transmembrane</keyword>